<keyword evidence="4 5" id="KW-0472">Membrane</keyword>
<dbReference type="InterPro" id="IPR009915">
    <property type="entry name" value="NnrU_dom"/>
</dbReference>
<proteinExistence type="predicted"/>
<dbReference type="PANTHER" id="PTHR35988:SF2">
    <property type="entry name" value="15-CIS-ZETA-CAROTENE ISOMERASE, CHLOROPLASTIC"/>
    <property type="match status" value="1"/>
</dbReference>
<evidence type="ECO:0000256" key="4">
    <source>
        <dbReference type="ARBA" id="ARBA00023136"/>
    </source>
</evidence>
<feature type="transmembrane region" description="Helical" evidence="5">
    <location>
        <begin position="227"/>
        <end position="246"/>
    </location>
</feature>
<evidence type="ECO:0000256" key="1">
    <source>
        <dbReference type="ARBA" id="ARBA00004141"/>
    </source>
</evidence>
<feature type="transmembrane region" description="Helical" evidence="5">
    <location>
        <begin position="60"/>
        <end position="82"/>
    </location>
</feature>
<name>A0AAW1S9F7_9CHLO</name>
<feature type="transmembrane region" description="Helical" evidence="5">
    <location>
        <begin position="102"/>
        <end position="122"/>
    </location>
</feature>
<accession>A0AAW1S9F7</accession>
<organism evidence="7 8">
    <name type="scientific">Elliptochloris bilobata</name>
    <dbReference type="NCBI Taxonomy" id="381761"/>
    <lineage>
        <taxon>Eukaryota</taxon>
        <taxon>Viridiplantae</taxon>
        <taxon>Chlorophyta</taxon>
        <taxon>core chlorophytes</taxon>
        <taxon>Trebouxiophyceae</taxon>
        <taxon>Trebouxiophyceae incertae sedis</taxon>
        <taxon>Elliptochloris clade</taxon>
        <taxon>Elliptochloris</taxon>
    </lineage>
</organism>
<comment type="caution">
    <text evidence="7">The sequence shown here is derived from an EMBL/GenBank/DDBJ whole genome shotgun (WGS) entry which is preliminary data.</text>
</comment>
<gene>
    <name evidence="7" type="ORF">WJX81_006532</name>
</gene>
<reference evidence="7 8" key="1">
    <citation type="journal article" date="2024" name="Nat. Commun.">
        <title>Phylogenomics reveals the evolutionary origins of lichenization in chlorophyte algae.</title>
        <authorList>
            <person name="Puginier C."/>
            <person name="Libourel C."/>
            <person name="Otte J."/>
            <person name="Skaloud P."/>
            <person name="Haon M."/>
            <person name="Grisel S."/>
            <person name="Petersen M."/>
            <person name="Berrin J.G."/>
            <person name="Delaux P.M."/>
            <person name="Dal Grande F."/>
            <person name="Keller J."/>
        </authorList>
    </citation>
    <scope>NUCLEOTIDE SEQUENCE [LARGE SCALE GENOMIC DNA]</scope>
    <source>
        <strain evidence="7 8">SAG 245.80</strain>
    </source>
</reference>
<comment type="subcellular location">
    <subcellularLocation>
        <location evidence="1">Membrane</location>
        <topology evidence="1">Multi-pass membrane protein</topology>
    </subcellularLocation>
</comment>
<dbReference type="AlphaFoldDB" id="A0AAW1S9F7"/>
<dbReference type="GO" id="GO:0016020">
    <property type="term" value="C:membrane"/>
    <property type="evidence" value="ECO:0007669"/>
    <property type="project" value="UniProtKB-SubCell"/>
</dbReference>
<evidence type="ECO:0000313" key="7">
    <source>
        <dbReference type="EMBL" id="KAK9842058.1"/>
    </source>
</evidence>
<evidence type="ECO:0000256" key="3">
    <source>
        <dbReference type="ARBA" id="ARBA00022989"/>
    </source>
</evidence>
<keyword evidence="3 5" id="KW-1133">Transmembrane helix</keyword>
<protein>
    <recommendedName>
        <fullName evidence="6">NnrU domain-containing protein</fullName>
    </recommendedName>
</protein>
<evidence type="ECO:0000313" key="8">
    <source>
        <dbReference type="Proteomes" id="UP001445335"/>
    </source>
</evidence>
<dbReference type="GO" id="GO:0090471">
    <property type="term" value="F:9,15,9'-tri-cis-zeta-carotene isomerase activity"/>
    <property type="evidence" value="ECO:0007669"/>
    <property type="project" value="TreeGrafter"/>
</dbReference>
<dbReference type="Pfam" id="PF07298">
    <property type="entry name" value="NnrU"/>
    <property type="match status" value="1"/>
</dbReference>
<evidence type="ECO:0000256" key="5">
    <source>
        <dbReference type="SAM" id="Phobius"/>
    </source>
</evidence>
<dbReference type="Proteomes" id="UP001445335">
    <property type="component" value="Unassembled WGS sequence"/>
</dbReference>
<dbReference type="Gene3D" id="1.20.120.1630">
    <property type="match status" value="1"/>
</dbReference>
<feature type="transmembrane region" description="Helical" evidence="5">
    <location>
        <begin position="29"/>
        <end position="48"/>
    </location>
</feature>
<dbReference type="EMBL" id="JALJOU010000009">
    <property type="protein sequence ID" value="KAK9842058.1"/>
    <property type="molecule type" value="Genomic_DNA"/>
</dbReference>
<keyword evidence="2 5" id="KW-0812">Transmembrane</keyword>
<dbReference type="GO" id="GO:0016120">
    <property type="term" value="P:carotene biosynthetic process"/>
    <property type="evidence" value="ECO:0007669"/>
    <property type="project" value="TreeGrafter"/>
</dbReference>
<sequence length="258" mass="29085">MYAVWLAPGSGYANDFLDQLQRLSRDSTVVMLAIFGIFALVHSGLAYLRPYGEGLVGARAYRVFFAALSLPLAVVAVVYFINHRYDGVPLWNLRGAPGVHEAVWVANFVSFFFLYPSTFNLLEVAAVDEPKLHMWETGVMRITRHPQALGQALWCAAHTAWIGSSFMVATSAVLMAHHVFGCWHGDFRLRRKYGAAFDEVAARTSTLPFQAIWEGRQVLPADYHKEWLRLPYLTILAVTLGTYWAHPYMQSASHFLGW</sequence>
<feature type="domain" description="NnrU" evidence="6">
    <location>
        <begin position="30"/>
        <end position="249"/>
    </location>
</feature>
<evidence type="ECO:0000256" key="2">
    <source>
        <dbReference type="ARBA" id="ARBA00022692"/>
    </source>
</evidence>
<evidence type="ECO:0000259" key="6">
    <source>
        <dbReference type="Pfam" id="PF07298"/>
    </source>
</evidence>
<dbReference type="PANTHER" id="PTHR35988">
    <property type="entry name" value="15-CIS-ZETA-CAROTENE ISOMERASE, CHLOROPLASTIC"/>
    <property type="match status" value="1"/>
</dbReference>
<dbReference type="GO" id="GO:0009507">
    <property type="term" value="C:chloroplast"/>
    <property type="evidence" value="ECO:0007669"/>
    <property type="project" value="TreeGrafter"/>
</dbReference>
<keyword evidence="8" id="KW-1185">Reference proteome</keyword>